<comment type="caution">
    <text evidence="11">The sequence shown here is derived from an EMBL/GenBank/DDBJ whole genome shotgun (WGS) entry which is preliminary data.</text>
</comment>
<dbReference type="SUPFAM" id="SSF55874">
    <property type="entry name" value="ATPase domain of HSP90 chaperone/DNA topoisomerase II/histidine kinase"/>
    <property type="match status" value="1"/>
</dbReference>
<keyword evidence="5" id="KW-0547">Nucleotide-binding</keyword>
<dbReference type="PANTHER" id="PTHR43065:SF46">
    <property type="entry name" value="C4-DICARBOXYLATE TRANSPORT SENSOR PROTEIN DCTB"/>
    <property type="match status" value="1"/>
</dbReference>
<dbReference type="SUPFAM" id="SSF47384">
    <property type="entry name" value="Homodimeric domain of signal transducing histidine kinase"/>
    <property type="match status" value="1"/>
</dbReference>
<evidence type="ECO:0000256" key="7">
    <source>
        <dbReference type="ARBA" id="ARBA00022840"/>
    </source>
</evidence>
<keyword evidence="6 11" id="KW-0418">Kinase</keyword>
<dbReference type="InterPro" id="IPR036890">
    <property type="entry name" value="HATPase_C_sf"/>
</dbReference>
<keyword evidence="3" id="KW-0597">Phosphoprotein</keyword>
<dbReference type="InterPro" id="IPR004358">
    <property type="entry name" value="Sig_transdc_His_kin-like_C"/>
</dbReference>
<evidence type="ECO:0000259" key="10">
    <source>
        <dbReference type="PROSITE" id="PS50109"/>
    </source>
</evidence>
<evidence type="ECO:0000256" key="2">
    <source>
        <dbReference type="ARBA" id="ARBA00012438"/>
    </source>
</evidence>
<evidence type="ECO:0000256" key="5">
    <source>
        <dbReference type="ARBA" id="ARBA00022741"/>
    </source>
</evidence>
<evidence type="ECO:0000256" key="8">
    <source>
        <dbReference type="ARBA" id="ARBA00023012"/>
    </source>
</evidence>
<dbReference type="InterPro" id="IPR003661">
    <property type="entry name" value="HisK_dim/P_dom"/>
</dbReference>
<dbReference type="Proteomes" id="UP000217005">
    <property type="component" value="Unassembled WGS sequence"/>
</dbReference>
<name>A0A261RWW0_9BORD</name>
<dbReference type="InterPro" id="IPR003594">
    <property type="entry name" value="HATPase_dom"/>
</dbReference>
<dbReference type="Pfam" id="PF00512">
    <property type="entry name" value="HisKA"/>
    <property type="match status" value="1"/>
</dbReference>
<sequence>MRAALSRRRRAARRAGVSVALRRPAARGRCDNGPIVTLIPFRWRSVGAWLLLSLAGIAVLGRLDYGAQRDRFLQGASIAHRMLSQKAVQHEAVLDTLAALSHPPAPDRLLPSLQPAMYELLALGWRAPQGWQGSAPPPDGFDAALARAAASGHAVTVPLDARRYWLVAPSSWSMLIDAQRLLAPTDIAADIGTLTLAVQAEPLPLRAAPHAAPAGPLLQIAKPLGSASQPFLMQAARRLGPADWPWAAWAAWTLLSAVLVAATRYWQHSRRHARRQAEQARMAAVARLNTLGEMAAGIAHELNQPLTAILAQTRAAQRLLDDPDEAASVRQALDASAQQARRAADIIARLRALVGNGAPATREPLSPDALARQLAFLCEPELARHQIALDWTPAAGAARPLGDPVAVEQILHNLVQNAIAALATHPGPRRIALRGEVQDGRYRFSVCDNGPGIAEADLPHLFVPFYTTRAQGMGLGLTLCDTLAGSMDGRMQAANRAEGGACFTLSLPLETRP</sequence>
<dbReference type="SMART" id="SM00388">
    <property type="entry name" value="HisKA"/>
    <property type="match status" value="1"/>
</dbReference>
<keyword evidence="9" id="KW-1133">Transmembrane helix</keyword>
<feature type="domain" description="Histidine kinase" evidence="10">
    <location>
        <begin position="297"/>
        <end position="511"/>
    </location>
</feature>
<reference evidence="11 12" key="1">
    <citation type="submission" date="2017-05" db="EMBL/GenBank/DDBJ databases">
        <title>Complete and WGS of Bordetella genogroups.</title>
        <authorList>
            <person name="Spilker T."/>
            <person name="LiPuma J."/>
        </authorList>
    </citation>
    <scope>NUCLEOTIDE SEQUENCE [LARGE SCALE GENOMIC DNA]</scope>
    <source>
        <strain evidence="11 12">AU17610</strain>
    </source>
</reference>
<accession>A0A261RWW0</accession>
<dbReference type="CDD" id="cd00082">
    <property type="entry name" value="HisKA"/>
    <property type="match status" value="1"/>
</dbReference>
<dbReference type="EMBL" id="NEVL01000005">
    <property type="protein sequence ID" value="OZI29237.1"/>
    <property type="molecule type" value="Genomic_DNA"/>
</dbReference>
<evidence type="ECO:0000256" key="6">
    <source>
        <dbReference type="ARBA" id="ARBA00022777"/>
    </source>
</evidence>
<dbReference type="SMART" id="SM00387">
    <property type="entry name" value="HATPase_c"/>
    <property type="match status" value="1"/>
</dbReference>
<keyword evidence="4" id="KW-0808">Transferase</keyword>
<comment type="catalytic activity">
    <reaction evidence="1">
        <text>ATP + protein L-histidine = ADP + protein N-phospho-L-histidine.</text>
        <dbReference type="EC" id="2.7.13.3"/>
    </reaction>
</comment>
<keyword evidence="8" id="KW-0902">Two-component regulatory system</keyword>
<evidence type="ECO:0000256" key="4">
    <source>
        <dbReference type="ARBA" id="ARBA00022679"/>
    </source>
</evidence>
<dbReference type="GO" id="GO:0005524">
    <property type="term" value="F:ATP binding"/>
    <property type="evidence" value="ECO:0007669"/>
    <property type="project" value="UniProtKB-KW"/>
</dbReference>
<evidence type="ECO:0000256" key="1">
    <source>
        <dbReference type="ARBA" id="ARBA00000085"/>
    </source>
</evidence>
<feature type="transmembrane region" description="Helical" evidence="9">
    <location>
        <begin position="46"/>
        <end position="63"/>
    </location>
</feature>
<dbReference type="PRINTS" id="PR00344">
    <property type="entry name" value="BCTRLSENSOR"/>
</dbReference>
<evidence type="ECO:0000256" key="3">
    <source>
        <dbReference type="ARBA" id="ARBA00022553"/>
    </source>
</evidence>
<dbReference type="GO" id="GO:0000155">
    <property type="term" value="F:phosphorelay sensor kinase activity"/>
    <property type="evidence" value="ECO:0007669"/>
    <property type="project" value="InterPro"/>
</dbReference>
<dbReference type="PANTHER" id="PTHR43065">
    <property type="entry name" value="SENSOR HISTIDINE KINASE"/>
    <property type="match status" value="1"/>
</dbReference>
<gene>
    <name evidence="11" type="ORF">CEG14_21695</name>
</gene>
<evidence type="ECO:0000313" key="12">
    <source>
        <dbReference type="Proteomes" id="UP000217005"/>
    </source>
</evidence>
<keyword evidence="9" id="KW-0472">Membrane</keyword>
<dbReference type="Gene3D" id="1.10.287.130">
    <property type="match status" value="1"/>
</dbReference>
<evidence type="ECO:0000256" key="9">
    <source>
        <dbReference type="SAM" id="Phobius"/>
    </source>
</evidence>
<protein>
    <recommendedName>
        <fullName evidence="2">histidine kinase</fullName>
        <ecNumber evidence="2">2.7.13.3</ecNumber>
    </recommendedName>
</protein>
<keyword evidence="7" id="KW-0067">ATP-binding</keyword>
<organism evidence="11 12">
    <name type="scientific">Bordetella genomosp. 1</name>
    <dbReference type="NCBI Taxonomy" id="1395607"/>
    <lineage>
        <taxon>Bacteria</taxon>
        <taxon>Pseudomonadati</taxon>
        <taxon>Pseudomonadota</taxon>
        <taxon>Betaproteobacteria</taxon>
        <taxon>Burkholderiales</taxon>
        <taxon>Alcaligenaceae</taxon>
        <taxon>Bordetella</taxon>
    </lineage>
</organism>
<dbReference type="Pfam" id="PF02518">
    <property type="entry name" value="HATPase_c"/>
    <property type="match status" value="1"/>
</dbReference>
<proteinExistence type="predicted"/>
<dbReference type="OrthoDB" id="8559580at2"/>
<dbReference type="AlphaFoldDB" id="A0A261RWW0"/>
<dbReference type="EC" id="2.7.13.3" evidence="2"/>
<dbReference type="PROSITE" id="PS50109">
    <property type="entry name" value="HIS_KIN"/>
    <property type="match status" value="1"/>
</dbReference>
<dbReference type="InterPro" id="IPR005467">
    <property type="entry name" value="His_kinase_dom"/>
</dbReference>
<dbReference type="Gene3D" id="3.30.565.10">
    <property type="entry name" value="Histidine kinase-like ATPase, C-terminal domain"/>
    <property type="match status" value="1"/>
</dbReference>
<keyword evidence="9" id="KW-0812">Transmembrane</keyword>
<dbReference type="InterPro" id="IPR036097">
    <property type="entry name" value="HisK_dim/P_sf"/>
</dbReference>
<evidence type="ECO:0000313" key="11">
    <source>
        <dbReference type="EMBL" id="OZI29237.1"/>
    </source>
</evidence>